<reference evidence="3" key="1">
    <citation type="submission" date="2017-12" db="EMBL/GenBank/DDBJ databases">
        <authorList>
            <person name="Diaz M."/>
        </authorList>
    </citation>
    <scope>NUCLEOTIDE SEQUENCE [LARGE SCALE GENOMIC DNA]</scope>
    <source>
        <strain evidence="3">FI11154</strain>
    </source>
</reference>
<protein>
    <recommendedName>
        <fullName evidence="4">Terminase small subunit</fullName>
    </recommendedName>
</protein>
<sequence length="183" mass="20404">MAFPARRAAHYSAKAQKAAAQLRKEKKEPKVTPKQKAVIEAMVFEGMTRAQATKTVGMSDEAMRQALLKPQVLAYLNECQEVLRTSLRPRALHTMGELLDSKNDSTKFKAAEYLDGQNRGTHTVGASVNVQINNTANVETPGYVIDLSEFSRSPEPKHAQQIEHLEHEHVNQLISQENVPDDD</sequence>
<evidence type="ECO:0000313" key="2">
    <source>
        <dbReference type="EMBL" id="SPL64419.1"/>
    </source>
</evidence>
<evidence type="ECO:0000256" key="1">
    <source>
        <dbReference type="SAM" id="MobiDB-lite"/>
    </source>
</evidence>
<evidence type="ECO:0000313" key="3">
    <source>
        <dbReference type="Proteomes" id="UP000246073"/>
    </source>
</evidence>
<proteinExistence type="predicted"/>
<feature type="compositionally biased region" description="Basic and acidic residues" evidence="1">
    <location>
        <begin position="22"/>
        <end position="31"/>
    </location>
</feature>
<dbReference type="AlphaFoldDB" id="A0A2P9HK01"/>
<dbReference type="EMBL" id="OOFM01000005">
    <property type="protein sequence ID" value="SPL64419.1"/>
    <property type="molecule type" value="Genomic_DNA"/>
</dbReference>
<organism evidence="2 3">
    <name type="scientific">Ochrobactrum soli</name>
    <dbReference type="NCBI Taxonomy" id="2448455"/>
    <lineage>
        <taxon>Bacteria</taxon>
        <taxon>Pseudomonadati</taxon>
        <taxon>Pseudomonadota</taxon>
        <taxon>Alphaproteobacteria</taxon>
        <taxon>Hyphomicrobiales</taxon>
        <taxon>Brucellaceae</taxon>
        <taxon>Brucella/Ochrobactrum group</taxon>
        <taxon>Ochrobactrum</taxon>
    </lineage>
</organism>
<feature type="compositionally biased region" description="Low complexity" evidence="1">
    <location>
        <begin position="10"/>
        <end position="21"/>
    </location>
</feature>
<dbReference type="RefSeq" id="WP_109368279.1">
    <property type="nucleotide sequence ID" value="NZ_OOFM01000005.1"/>
</dbReference>
<feature type="region of interest" description="Disordered" evidence="1">
    <location>
        <begin position="1"/>
        <end position="32"/>
    </location>
</feature>
<evidence type="ECO:0008006" key="4">
    <source>
        <dbReference type="Google" id="ProtNLM"/>
    </source>
</evidence>
<gene>
    <name evidence="2" type="ORF">OHAE_286</name>
</gene>
<dbReference type="Proteomes" id="UP000246073">
    <property type="component" value="Unassembled WGS sequence"/>
</dbReference>
<name>A0A2P9HK01_9HYPH</name>
<accession>A0A2P9HK01</accession>